<dbReference type="PROSITE" id="PS51319">
    <property type="entry name" value="TFIIS_N"/>
    <property type="match status" value="1"/>
</dbReference>
<evidence type="ECO:0000313" key="5">
    <source>
        <dbReference type="Proteomes" id="UP000485058"/>
    </source>
</evidence>
<proteinExistence type="predicted"/>
<feature type="domain" description="TFIIS N-terminal" evidence="3">
    <location>
        <begin position="1"/>
        <end position="31"/>
    </location>
</feature>
<dbReference type="InterPro" id="IPR017923">
    <property type="entry name" value="TFIIS_N"/>
</dbReference>
<dbReference type="AlphaFoldDB" id="A0A699ZJ61"/>
<feature type="region of interest" description="Disordered" evidence="2">
    <location>
        <begin position="29"/>
        <end position="62"/>
    </location>
</feature>
<evidence type="ECO:0000256" key="2">
    <source>
        <dbReference type="SAM" id="MobiDB-lite"/>
    </source>
</evidence>
<comment type="subcellular location">
    <subcellularLocation>
        <location evidence="1">Nucleus</location>
    </subcellularLocation>
</comment>
<keyword evidence="1" id="KW-0539">Nucleus</keyword>
<name>A0A699ZJ61_HAELA</name>
<organism evidence="4 5">
    <name type="scientific">Haematococcus lacustris</name>
    <name type="common">Green alga</name>
    <name type="synonym">Haematococcus pluvialis</name>
    <dbReference type="NCBI Taxonomy" id="44745"/>
    <lineage>
        <taxon>Eukaryota</taxon>
        <taxon>Viridiplantae</taxon>
        <taxon>Chlorophyta</taxon>
        <taxon>core chlorophytes</taxon>
        <taxon>Chlorophyceae</taxon>
        <taxon>CS clade</taxon>
        <taxon>Chlamydomonadales</taxon>
        <taxon>Haematococcaceae</taxon>
        <taxon>Haematococcus</taxon>
    </lineage>
</organism>
<feature type="compositionally biased region" description="Polar residues" evidence="2">
    <location>
        <begin position="39"/>
        <end position="52"/>
    </location>
</feature>
<comment type="caution">
    <text evidence="4">The sequence shown here is derived from an EMBL/GenBank/DDBJ whole genome shotgun (WGS) entry which is preliminary data.</text>
</comment>
<keyword evidence="5" id="KW-1185">Reference proteome</keyword>
<dbReference type="GO" id="GO:0005634">
    <property type="term" value="C:nucleus"/>
    <property type="evidence" value="ECO:0007669"/>
    <property type="project" value="UniProtKB-SubCell"/>
</dbReference>
<dbReference type="Proteomes" id="UP000485058">
    <property type="component" value="Unassembled WGS sequence"/>
</dbReference>
<sequence length="113" mass="12451">MVRSLKSSPDPEVSRLATNLLEKLRGVVKRRAKHDVSSAAPQPTAPSQSTTQHPRKQLPDHSLLGPSASYWASSCGQIYVLPNAEYLMPIEVVVSRVVEADIGGIQHSMWFPY</sequence>
<gene>
    <name evidence="4" type="ORF">HaLaN_19793</name>
</gene>
<accession>A0A699ZJ61</accession>
<protein>
    <recommendedName>
        <fullName evidence="3">TFIIS N-terminal domain-containing protein</fullName>
    </recommendedName>
</protein>
<evidence type="ECO:0000259" key="3">
    <source>
        <dbReference type="PROSITE" id="PS51319"/>
    </source>
</evidence>
<reference evidence="4 5" key="1">
    <citation type="submission" date="2020-02" db="EMBL/GenBank/DDBJ databases">
        <title>Draft genome sequence of Haematococcus lacustris strain NIES-144.</title>
        <authorList>
            <person name="Morimoto D."/>
            <person name="Nakagawa S."/>
            <person name="Yoshida T."/>
            <person name="Sawayama S."/>
        </authorList>
    </citation>
    <scope>NUCLEOTIDE SEQUENCE [LARGE SCALE GENOMIC DNA]</scope>
    <source>
        <strain evidence="4 5">NIES-144</strain>
    </source>
</reference>
<evidence type="ECO:0000256" key="1">
    <source>
        <dbReference type="PROSITE-ProRule" id="PRU00649"/>
    </source>
</evidence>
<evidence type="ECO:0000313" key="4">
    <source>
        <dbReference type="EMBL" id="GFH22341.1"/>
    </source>
</evidence>
<dbReference type="EMBL" id="BLLF01002019">
    <property type="protein sequence ID" value="GFH22341.1"/>
    <property type="molecule type" value="Genomic_DNA"/>
</dbReference>